<keyword evidence="2" id="KW-0732">Signal</keyword>
<evidence type="ECO:0000313" key="4">
    <source>
        <dbReference type="Proteomes" id="UP000515140"/>
    </source>
</evidence>
<evidence type="ECO:0000256" key="2">
    <source>
        <dbReference type="SAM" id="SignalP"/>
    </source>
</evidence>
<dbReference type="RefSeq" id="XP_020840866.1">
    <property type="nucleotide sequence ID" value="XM_020985207.1"/>
</dbReference>
<name>A0A6P5K8B0_PHACI</name>
<reference evidence="5" key="1">
    <citation type="submission" date="2025-08" db="UniProtKB">
        <authorList>
            <consortium name="RefSeq"/>
        </authorList>
    </citation>
    <scope>IDENTIFICATION</scope>
    <source>
        <tissue evidence="5">Spleen</tissue>
    </source>
</reference>
<dbReference type="GO" id="GO:0007155">
    <property type="term" value="P:cell adhesion"/>
    <property type="evidence" value="ECO:0007669"/>
    <property type="project" value="TreeGrafter"/>
</dbReference>
<dbReference type="GO" id="GO:0007339">
    <property type="term" value="P:binding of sperm to zona pellucida"/>
    <property type="evidence" value="ECO:0007669"/>
    <property type="project" value="TreeGrafter"/>
</dbReference>
<accession>A0A6P5K8B0</accession>
<dbReference type="GO" id="GO:0005886">
    <property type="term" value="C:plasma membrane"/>
    <property type="evidence" value="ECO:0007669"/>
    <property type="project" value="TreeGrafter"/>
</dbReference>
<evidence type="ECO:0000259" key="3">
    <source>
        <dbReference type="Pfam" id="PF01562"/>
    </source>
</evidence>
<protein>
    <submittedName>
        <fullName evidence="5">Disintegrin and metalloproteinase domain-containing protein 18-like</fullName>
    </submittedName>
</protein>
<feature type="signal peptide" evidence="2">
    <location>
        <begin position="1"/>
        <end position="18"/>
    </location>
</feature>
<dbReference type="GeneID" id="110207532"/>
<sequence>MFYLVALLAGLSRLPIWGLDSQQSFMEITVPEEILSNSSDSDSEYEEISYRISIEGRQYTLHLKKRLFLPDDFVVYMYNREGAVYSTSRNTMKYCNYQGHVAGFPNSVVTLHACSGLRGLLQFENVTYGVEPLVPAGGFQHFIYRLRNENTGLAVLAENNAHMESEDLEYKIDSSVESRPFGPKLSPVCGKHIVLDKGL</sequence>
<dbReference type="Proteomes" id="UP000515140">
    <property type="component" value="Unplaced"/>
</dbReference>
<dbReference type="PANTHER" id="PTHR11905:SF158">
    <property type="entry name" value="DISINTEGRIN AND METALLOPROTEINASE DOMAIN-CONTAINING PROTEIN 18"/>
    <property type="match status" value="1"/>
</dbReference>
<dbReference type="InterPro" id="IPR002870">
    <property type="entry name" value="Peptidase_M12B_N"/>
</dbReference>
<feature type="chain" id="PRO_5027581688" evidence="2">
    <location>
        <begin position="19"/>
        <end position="199"/>
    </location>
</feature>
<evidence type="ECO:0000313" key="5">
    <source>
        <dbReference type="RefSeq" id="XP_020840866.1"/>
    </source>
</evidence>
<keyword evidence="4" id="KW-1185">Reference proteome</keyword>
<proteinExistence type="predicted"/>
<dbReference type="Pfam" id="PF01562">
    <property type="entry name" value="Pep_M12B_propep"/>
    <property type="match status" value="1"/>
</dbReference>
<feature type="domain" description="Peptidase M12B propeptide" evidence="3">
    <location>
        <begin position="20"/>
        <end position="101"/>
    </location>
</feature>
<feature type="non-terminal residue" evidence="5">
    <location>
        <position position="199"/>
    </location>
</feature>
<organism evidence="4 5">
    <name type="scientific">Phascolarctos cinereus</name>
    <name type="common">Koala</name>
    <dbReference type="NCBI Taxonomy" id="38626"/>
    <lineage>
        <taxon>Eukaryota</taxon>
        <taxon>Metazoa</taxon>
        <taxon>Chordata</taxon>
        <taxon>Craniata</taxon>
        <taxon>Vertebrata</taxon>
        <taxon>Euteleostomi</taxon>
        <taxon>Mammalia</taxon>
        <taxon>Metatheria</taxon>
        <taxon>Diprotodontia</taxon>
        <taxon>Phascolarctidae</taxon>
        <taxon>Phascolarctos</taxon>
    </lineage>
</organism>
<dbReference type="InParanoid" id="A0A6P5K8B0"/>
<keyword evidence="1" id="KW-1015">Disulfide bond</keyword>
<dbReference type="AlphaFoldDB" id="A0A6P5K8B0"/>
<dbReference type="GO" id="GO:0008584">
    <property type="term" value="P:male gonad development"/>
    <property type="evidence" value="ECO:0007669"/>
    <property type="project" value="TreeGrafter"/>
</dbReference>
<dbReference type="PANTHER" id="PTHR11905">
    <property type="entry name" value="ADAM A DISINTEGRIN AND METALLOPROTEASE DOMAIN"/>
    <property type="match status" value="1"/>
</dbReference>
<gene>
    <name evidence="5" type="primary">LOC110207532</name>
</gene>
<dbReference type="KEGG" id="pcw:110207532"/>
<evidence type="ECO:0000256" key="1">
    <source>
        <dbReference type="ARBA" id="ARBA00023157"/>
    </source>
</evidence>